<dbReference type="SMART" id="SM00382">
    <property type="entry name" value="AAA"/>
    <property type="match status" value="1"/>
</dbReference>
<dbReference type="Pfam" id="PF08352">
    <property type="entry name" value="oligo_HPY"/>
    <property type="match status" value="1"/>
</dbReference>
<organism evidence="9 10">
    <name type="scientific">Nonomuraea longispora</name>
    <dbReference type="NCBI Taxonomy" id="1848320"/>
    <lineage>
        <taxon>Bacteria</taxon>
        <taxon>Bacillati</taxon>
        <taxon>Actinomycetota</taxon>
        <taxon>Actinomycetes</taxon>
        <taxon>Streptosporangiales</taxon>
        <taxon>Streptosporangiaceae</taxon>
        <taxon>Nonomuraea</taxon>
    </lineage>
</organism>
<dbReference type="GO" id="GO:0015833">
    <property type="term" value="P:peptide transport"/>
    <property type="evidence" value="ECO:0007669"/>
    <property type="project" value="InterPro"/>
</dbReference>
<keyword evidence="4" id="KW-1003">Cell membrane</keyword>
<accession>A0A4V2XLG2</accession>
<dbReference type="AlphaFoldDB" id="A0A4V2XLG2"/>
<dbReference type="CDD" id="cd03257">
    <property type="entry name" value="ABC_NikE_OppD_transporters"/>
    <property type="match status" value="1"/>
</dbReference>
<evidence type="ECO:0000256" key="7">
    <source>
        <dbReference type="ARBA" id="ARBA00023136"/>
    </source>
</evidence>
<dbReference type="Proteomes" id="UP000295157">
    <property type="component" value="Unassembled WGS sequence"/>
</dbReference>
<comment type="similarity">
    <text evidence="2">Belongs to the ABC transporter superfamily.</text>
</comment>
<dbReference type="PANTHER" id="PTHR43297">
    <property type="entry name" value="OLIGOPEPTIDE TRANSPORT ATP-BINDING PROTEIN APPD"/>
    <property type="match status" value="1"/>
</dbReference>
<evidence type="ECO:0000256" key="6">
    <source>
        <dbReference type="ARBA" id="ARBA00022840"/>
    </source>
</evidence>
<evidence type="ECO:0000256" key="4">
    <source>
        <dbReference type="ARBA" id="ARBA00022475"/>
    </source>
</evidence>
<dbReference type="NCBIfam" id="TIGR01727">
    <property type="entry name" value="oligo_HPY"/>
    <property type="match status" value="1"/>
</dbReference>
<proteinExistence type="inferred from homology"/>
<dbReference type="PROSITE" id="PS50893">
    <property type="entry name" value="ABC_TRANSPORTER_2"/>
    <property type="match status" value="1"/>
</dbReference>
<dbReference type="InterPro" id="IPR003593">
    <property type="entry name" value="AAA+_ATPase"/>
</dbReference>
<dbReference type="PROSITE" id="PS00211">
    <property type="entry name" value="ABC_TRANSPORTER_1"/>
    <property type="match status" value="1"/>
</dbReference>
<dbReference type="OrthoDB" id="9809030at2"/>
<evidence type="ECO:0000256" key="3">
    <source>
        <dbReference type="ARBA" id="ARBA00022448"/>
    </source>
</evidence>
<name>A0A4V2XLG2_9ACTN</name>
<dbReference type="InterPro" id="IPR050388">
    <property type="entry name" value="ABC_Ni/Peptide_Import"/>
</dbReference>
<dbReference type="GO" id="GO:0005524">
    <property type="term" value="F:ATP binding"/>
    <property type="evidence" value="ECO:0007669"/>
    <property type="project" value="UniProtKB-KW"/>
</dbReference>
<evidence type="ECO:0000256" key="2">
    <source>
        <dbReference type="ARBA" id="ARBA00005417"/>
    </source>
</evidence>
<dbReference type="Pfam" id="PF00005">
    <property type="entry name" value="ABC_tran"/>
    <property type="match status" value="1"/>
</dbReference>
<dbReference type="EMBL" id="SMJZ01000010">
    <property type="protein sequence ID" value="TDC10346.1"/>
    <property type="molecule type" value="Genomic_DNA"/>
</dbReference>
<evidence type="ECO:0000313" key="9">
    <source>
        <dbReference type="EMBL" id="TDC10346.1"/>
    </source>
</evidence>
<keyword evidence="5" id="KW-0547">Nucleotide-binding</keyword>
<evidence type="ECO:0000313" key="10">
    <source>
        <dbReference type="Proteomes" id="UP000295157"/>
    </source>
</evidence>
<evidence type="ECO:0000259" key="8">
    <source>
        <dbReference type="PROSITE" id="PS50893"/>
    </source>
</evidence>
<dbReference type="GO" id="GO:0005886">
    <property type="term" value="C:plasma membrane"/>
    <property type="evidence" value="ECO:0007669"/>
    <property type="project" value="UniProtKB-SubCell"/>
</dbReference>
<dbReference type="SUPFAM" id="SSF52540">
    <property type="entry name" value="P-loop containing nucleoside triphosphate hydrolases"/>
    <property type="match status" value="1"/>
</dbReference>
<dbReference type="InterPro" id="IPR027417">
    <property type="entry name" value="P-loop_NTPase"/>
</dbReference>
<keyword evidence="10" id="KW-1185">Reference proteome</keyword>
<evidence type="ECO:0000256" key="5">
    <source>
        <dbReference type="ARBA" id="ARBA00022741"/>
    </source>
</evidence>
<gene>
    <name evidence="9" type="ORF">E1267_04800</name>
</gene>
<dbReference type="InterPro" id="IPR003439">
    <property type="entry name" value="ABC_transporter-like_ATP-bd"/>
</dbReference>
<sequence>MTETPTTPMTETPPADPLLALDRVEIGLAADPQVRAVDGLDLRVAPGEAVALVGESGSGKSVTAYAALGLLAPALRASGTLRLGASSYDLGDPGALRPLRGGEISMIFQDPGTSLNPVMTVGRQLEDVLRRHGGPPRRERWRRVVDLLAEVGVAAPDRVARAYPFELSGGMRQRVLIAMALSCEPRLLIADEPTTALDTTVQAQIMDLLMTLVRDRGMAMLFISHDLGLVAGSCRRMYVMYAGRVVESGPVADVLRRPRHPYTKALVGCRPTADRRLARLPSIPGTVPPIGSMPSGCRFAPRCPIAVEQCRTADPELRAVGGNVSVACLRASEEES</sequence>
<evidence type="ECO:0000256" key="1">
    <source>
        <dbReference type="ARBA" id="ARBA00004202"/>
    </source>
</evidence>
<comment type="subcellular location">
    <subcellularLocation>
        <location evidence="1">Cell membrane</location>
        <topology evidence="1">Peripheral membrane protein</topology>
    </subcellularLocation>
</comment>
<dbReference type="FunFam" id="3.40.50.300:FF:000016">
    <property type="entry name" value="Oligopeptide ABC transporter ATP-binding component"/>
    <property type="match status" value="1"/>
</dbReference>
<dbReference type="Gene3D" id="3.40.50.300">
    <property type="entry name" value="P-loop containing nucleotide triphosphate hydrolases"/>
    <property type="match status" value="1"/>
</dbReference>
<feature type="domain" description="ABC transporter" evidence="8">
    <location>
        <begin position="21"/>
        <end position="267"/>
    </location>
</feature>
<dbReference type="PANTHER" id="PTHR43297:SF2">
    <property type="entry name" value="DIPEPTIDE TRANSPORT ATP-BINDING PROTEIN DPPD"/>
    <property type="match status" value="1"/>
</dbReference>
<dbReference type="InterPro" id="IPR013563">
    <property type="entry name" value="Oligopep_ABC_C"/>
</dbReference>
<keyword evidence="7" id="KW-0472">Membrane</keyword>
<dbReference type="RefSeq" id="WP_132330156.1">
    <property type="nucleotide sequence ID" value="NZ_SMJZ01000010.1"/>
</dbReference>
<dbReference type="InterPro" id="IPR017871">
    <property type="entry name" value="ABC_transporter-like_CS"/>
</dbReference>
<keyword evidence="6 9" id="KW-0067">ATP-binding</keyword>
<keyword evidence="3" id="KW-0813">Transport</keyword>
<protein>
    <submittedName>
        <fullName evidence="9">ABC transporter ATP-binding protein</fullName>
    </submittedName>
</protein>
<reference evidence="9 10" key="1">
    <citation type="submission" date="2019-02" db="EMBL/GenBank/DDBJ databases">
        <title>Draft genome sequences of novel Actinobacteria.</title>
        <authorList>
            <person name="Sahin N."/>
            <person name="Ay H."/>
            <person name="Saygin H."/>
        </authorList>
    </citation>
    <scope>NUCLEOTIDE SEQUENCE [LARGE SCALE GENOMIC DNA]</scope>
    <source>
        <strain evidence="9 10">KC201</strain>
    </source>
</reference>
<dbReference type="GO" id="GO:0016887">
    <property type="term" value="F:ATP hydrolysis activity"/>
    <property type="evidence" value="ECO:0007669"/>
    <property type="project" value="InterPro"/>
</dbReference>
<comment type="caution">
    <text evidence="9">The sequence shown here is derived from an EMBL/GenBank/DDBJ whole genome shotgun (WGS) entry which is preliminary data.</text>
</comment>